<dbReference type="SFLD" id="SFLDS00005">
    <property type="entry name" value="Isoprenoid_Synthase_Type_I"/>
    <property type="match status" value="1"/>
</dbReference>
<gene>
    <name evidence="7" type="ORF">HannXRQ_Chr04g0125371</name>
</gene>
<dbReference type="CDD" id="cd00684">
    <property type="entry name" value="Terpene_cyclase_plant_C1"/>
    <property type="match status" value="1"/>
</dbReference>
<accession>A0A251V2U7</accession>
<dbReference type="EMBL" id="CM007893">
    <property type="protein sequence ID" value="OTG29724.1"/>
    <property type="molecule type" value="Genomic_DNA"/>
</dbReference>
<evidence type="ECO:0000256" key="4">
    <source>
        <dbReference type="ARBA" id="ARBA00023239"/>
    </source>
</evidence>
<dbReference type="Pfam" id="PF03936">
    <property type="entry name" value="Terpene_synth_C"/>
    <property type="match status" value="1"/>
</dbReference>
<dbReference type="InterPro" id="IPR008930">
    <property type="entry name" value="Terpenoid_cyclase/PrenylTrfase"/>
</dbReference>
<proteinExistence type="predicted"/>
<feature type="domain" description="Terpene synthase N-terminal" evidence="5">
    <location>
        <begin position="29"/>
        <end position="140"/>
    </location>
</feature>
<protein>
    <submittedName>
        <fullName evidence="7">Putative terpenoid cyclases/protein prenyltransferase alpha-alpha toroid</fullName>
    </submittedName>
</protein>
<dbReference type="GO" id="GO:0000287">
    <property type="term" value="F:magnesium ion binding"/>
    <property type="evidence" value="ECO:0007669"/>
    <property type="project" value="InterPro"/>
</dbReference>
<keyword evidence="4" id="KW-0456">Lyase</keyword>
<keyword evidence="8" id="KW-1185">Reference proteome</keyword>
<evidence type="ECO:0000313" key="8">
    <source>
        <dbReference type="Proteomes" id="UP000215914"/>
    </source>
</evidence>
<dbReference type="GO" id="GO:0046246">
    <property type="term" value="P:terpene biosynthetic process"/>
    <property type="evidence" value="ECO:0000318"/>
    <property type="project" value="GO_Central"/>
</dbReference>
<evidence type="ECO:0000313" key="7">
    <source>
        <dbReference type="EMBL" id="OTG29724.1"/>
    </source>
</evidence>
<evidence type="ECO:0000256" key="3">
    <source>
        <dbReference type="ARBA" id="ARBA00022842"/>
    </source>
</evidence>
<dbReference type="AlphaFoldDB" id="A0A251V2U7"/>
<dbReference type="InterPro" id="IPR005630">
    <property type="entry name" value="Terpene_synthase_metal-bd"/>
</dbReference>
<dbReference type="Gene3D" id="1.50.10.130">
    <property type="entry name" value="Terpene synthase, N-terminal domain"/>
    <property type="match status" value="1"/>
</dbReference>
<sequence length="401" mass="46928">MSIKQEGVIRPIANFPPSVWGDQFLNYDKIDHAIQRIYDAYGDDWNGGSPSLWFRILRQQGFYVSCDIFNEYKDENGSFKESLTSDVQGLLELYEATYLSVHGEVILDDALVFTKTHLNKIVKDLMVSNSTLSTHIQEALKQPIRKRLPRLEALRYIPFYEQQDIYNKSLLELAKLDFNLLQSLHREELSQLSRWWKRLDVPNNIPYTRDRLVECYFWALGLYFEPKYTHARIFLAKVTSIATILDDTYDVYGTYEELKIFTEAIQRWSITCIDMLPEYMKQTYQTLMDTYKEMEEIMEGEAYRLNYAIESVSFNMKEFIRSFMVEAKWAYEEYVPTIEEHMSISIVSSGCYMLIATCFVGMGDMVTDETLKWVLTHPPLVKASGVIGRLMDDLCSRKVKS</sequence>
<evidence type="ECO:0000256" key="1">
    <source>
        <dbReference type="ARBA" id="ARBA00001946"/>
    </source>
</evidence>
<dbReference type="SUPFAM" id="SSF48576">
    <property type="entry name" value="Terpenoid synthases"/>
    <property type="match status" value="1"/>
</dbReference>
<dbReference type="SUPFAM" id="SSF48239">
    <property type="entry name" value="Terpenoid cyclases/Protein prenyltransferases"/>
    <property type="match status" value="1"/>
</dbReference>
<dbReference type="Gene3D" id="1.10.600.10">
    <property type="entry name" value="Farnesyl Diphosphate Synthase"/>
    <property type="match status" value="1"/>
</dbReference>
<dbReference type="PANTHER" id="PTHR31225">
    <property type="entry name" value="OS04G0344100 PROTEIN-RELATED"/>
    <property type="match status" value="1"/>
</dbReference>
<dbReference type="InterPro" id="IPR036965">
    <property type="entry name" value="Terpene_synth_N_sf"/>
</dbReference>
<keyword evidence="2" id="KW-0479">Metal-binding</keyword>
<evidence type="ECO:0000259" key="5">
    <source>
        <dbReference type="Pfam" id="PF01397"/>
    </source>
</evidence>
<dbReference type="InParanoid" id="A0A251V2U7"/>
<dbReference type="InterPro" id="IPR001906">
    <property type="entry name" value="Terpene_synth_N"/>
</dbReference>
<dbReference type="Proteomes" id="UP000215914">
    <property type="component" value="Chromosome 4"/>
</dbReference>
<evidence type="ECO:0000256" key="2">
    <source>
        <dbReference type="ARBA" id="ARBA00022723"/>
    </source>
</evidence>
<dbReference type="InterPro" id="IPR034741">
    <property type="entry name" value="Terpene_cyclase-like_1_C"/>
</dbReference>
<dbReference type="GO" id="GO:0010333">
    <property type="term" value="F:terpene synthase activity"/>
    <property type="evidence" value="ECO:0000318"/>
    <property type="project" value="GO_Central"/>
</dbReference>
<dbReference type="OMA" id="QCLAMKH"/>
<dbReference type="PANTHER" id="PTHR31225:SF196">
    <property type="entry name" value="TERPENOID CYCLASES_PROTEIN PRENYLTRANSFERASE ALPHA-ALPHA TOROID-RELATED"/>
    <property type="match status" value="1"/>
</dbReference>
<dbReference type="Pfam" id="PF01397">
    <property type="entry name" value="Terpene_synth"/>
    <property type="match status" value="1"/>
</dbReference>
<keyword evidence="7" id="KW-0808">Transferase</keyword>
<dbReference type="InterPro" id="IPR050148">
    <property type="entry name" value="Terpene_synthase-like"/>
</dbReference>
<dbReference type="GO" id="GO:0016740">
    <property type="term" value="F:transferase activity"/>
    <property type="evidence" value="ECO:0007669"/>
    <property type="project" value="UniProtKB-KW"/>
</dbReference>
<dbReference type="GO" id="GO:0016102">
    <property type="term" value="P:diterpenoid biosynthetic process"/>
    <property type="evidence" value="ECO:0007669"/>
    <property type="project" value="InterPro"/>
</dbReference>
<comment type="cofactor">
    <cofactor evidence="1">
        <name>Mg(2+)</name>
        <dbReference type="ChEBI" id="CHEBI:18420"/>
    </cofactor>
</comment>
<dbReference type="SFLD" id="SFLDG01019">
    <property type="entry name" value="Terpene_Cyclase_Like_1_C_Termi"/>
    <property type="match status" value="1"/>
</dbReference>
<reference evidence="8" key="1">
    <citation type="journal article" date="2017" name="Nature">
        <title>The sunflower genome provides insights into oil metabolism, flowering and Asterid evolution.</title>
        <authorList>
            <person name="Badouin H."/>
            <person name="Gouzy J."/>
            <person name="Grassa C.J."/>
            <person name="Murat F."/>
            <person name="Staton S.E."/>
            <person name="Cottret L."/>
            <person name="Lelandais-Briere C."/>
            <person name="Owens G.L."/>
            <person name="Carrere S."/>
            <person name="Mayjonade B."/>
            <person name="Legrand L."/>
            <person name="Gill N."/>
            <person name="Kane N.C."/>
            <person name="Bowers J.E."/>
            <person name="Hubner S."/>
            <person name="Bellec A."/>
            <person name="Berard A."/>
            <person name="Berges H."/>
            <person name="Blanchet N."/>
            <person name="Boniface M.C."/>
            <person name="Brunel D."/>
            <person name="Catrice O."/>
            <person name="Chaidir N."/>
            <person name="Claudel C."/>
            <person name="Donnadieu C."/>
            <person name="Faraut T."/>
            <person name="Fievet G."/>
            <person name="Helmstetter N."/>
            <person name="King M."/>
            <person name="Knapp S.J."/>
            <person name="Lai Z."/>
            <person name="Le Paslier M.C."/>
            <person name="Lippi Y."/>
            <person name="Lorenzon L."/>
            <person name="Mandel J.R."/>
            <person name="Marage G."/>
            <person name="Marchand G."/>
            <person name="Marquand E."/>
            <person name="Bret-Mestries E."/>
            <person name="Morien E."/>
            <person name="Nambeesan S."/>
            <person name="Nguyen T."/>
            <person name="Pegot-Espagnet P."/>
            <person name="Pouilly N."/>
            <person name="Raftis F."/>
            <person name="Sallet E."/>
            <person name="Schiex T."/>
            <person name="Thomas J."/>
            <person name="Vandecasteele C."/>
            <person name="Vares D."/>
            <person name="Vear F."/>
            <person name="Vautrin S."/>
            <person name="Crespi M."/>
            <person name="Mangin B."/>
            <person name="Burke J.M."/>
            <person name="Salse J."/>
            <person name="Munos S."/>
            <person name="Vincourt P."/>
            <person name="Rieseberg L.H."/>
            <person name="Langlade N.B."/>
        </authorList>
    </citation>
    <scope>NUCLEOTIDE SEQUENCE [LARGE SCALE GENOMIC DNA]</scope>
    <source>
        <strain evidence="8">cv. SF193</strain>
    </source>
</reference>
<dbReference type="InterPro" id="IPR044814">
    <property type="entry name" value="Terpene_cyclase_plant_C1"/>
</dbReference>
<feature type="domain" description="Terpene synthase metal-binding" evidence="6">
    <location>
        <begin position="197"/>
        <end position="398"/>
    </location>
</feature>
<keyword evidence="3" id="KW-0460">Magnesium</keyword>
<dbReference type="InterPro" id="IPR008949">
    <property type="entry name" value="Isoprenoid_synthase_dom_sf"/>
</dbReference>
<name>A0A251V2U7_HELAN</name>
<organism evidence="7 8">
    <name type="scientific">Helianthus annuus</name>
    <name type="common">Common sunflower</name>
    <dbReference type="NCBI Taxonomy" id="4232"/>
    <lineage>
        <taxon>Eukaryota</taxon>
        <taxon>Viridiplantae</taxon>
        <taxon>Streptophyta</taxon>
        <taxon>Embryophyta</taxon>
        <taxon>Tracheophyta</taxon>
        <taxon>Spermatophyta</taxon>
        <taxon>Magnoliopsida</taxon>
        <taxon>eudicotyledons</taxon>
        <taxon>Gunneridae</taxon>
        <taxon>Pentapetalae</taxon>
        <taxon>asterids</taxon>
        <taxon>campanulids</taxon>
        <taxon>Asterales</taxon>
        <taxon>Asteraceae</taxon>
        <taxon>Asteroideae</taxon>
        <taxon>Heliantheae alliance</taxon>
        <taxon>Heliantheae</taxon>
        <taxon>Helianthus</taxon>
    </lineage>
</organism>
<evidence type="ECO:0000259" key="6">
    <source>
        <dbReference type="Pfam" id="PF03936"/>
    </source>
</evidence>